<dbReference type="Proteomes" id="UP001178507">
    <property type="component" value="Unassembled WGS sequence"/>
</dbReference>
<dbReference type="EMBL" id="CAUJNA010003811">
    <property type="protein sequence ID" value="CAJ1410325.1"/>
    <property type="molecule type" value="Genomic_DNA"/>
</dbReference>
<feature type="compositionally biased region" description="Basic and acidic residues" evidence="1">
    <location>
        <begin position="1"/>
        <end position="11"/>
    </location>
</feature>
<comment type="caution">
    <text evidence="3">The sequence shown here is derived from an EMBL/GenBank/DDBJ whole genome shotgun (WGS) entry which is preliminary data.</text>
</comment>
<accession>A0AA36JRA2</accession>
<feature type="compositionally biased region" description="Basic and acidic residues" evidence="1">
    <location>
        <begin position="278"/>
        <end position="289"/>
    </location>
</feature>
<evidence type="ECO:0000259" key="2">
    <source>
        <dbReference type="Pfam" id="PF22675"/>
    </source>
</evidence>
<evidence type="ECO:0000313" key="4">
    <source>
        <dbReference type="Proteomes" id="UP001178507"/>
    </source>
</evidence>
<gene>
    <name evidence="3" type="ORF">EVOR1521_LOCUS31164</name>
</gene>
<dbReference type="SUPFAM" id="SSF54791">
    <property type="entry name" value="Eukaryotic type KH-domain (KH-domain type I)"/>
    <property type="match status" value="1"/>
</dbReference>
<feature type="domain" description="KHDC4/BBP-like KH-domain type I" evidence="2">
    <location>
        <begin position="148"/>
        <end position="208"/>
    </location>
</feature>
<dbReference type="AlphaFoldDB" id="A0AA36JRA2"/>
<feature type="region of interest" description="Disordered" evidence="1">
    <location>
        <begin position="1"/>
        <end position="65"/>
    </location>
</feature>
<keyword evidence="4" id="KW-1185">Reference proteome</keyword>
<dbReference type="GO" id="GO:0003723">
    <property type="term" value="F:RNA binding"/>
    <property type="evidence" value="ECO:0007669"/>
    <property type="project" value="InterPro"/>
</dbReference>
<reference evidence="3" key="1">
    <citation type="submission" date="2023-08" db="EMBL/GenBank/DDBJ databases">
        <authorList>
            <person name="Chen Y."/>
            <person name="Shah S."/>
            <person name="Dougan E. K."/>
            <person name="Thang M."/>
            <person name="Chan C."/>
        </authorList>
    </citation>
    <scope>NUCLEOTIDE SEQUENCE</scope>
</reference>
<protein>
    <recommendedName>
        <fullName evidence="2">KHDC4/BBP-like KH-domain type I domain-containing protein</fullName>
    </recommendedName>
</protein>
<dbReference type="Pfam" id="PF22675">
    <property type="entry name" value="KH-I_KHDC4-BBP"/>
    <property type="match status" value="1"/>
</dbReference>
<sequence>MSLCDRSDTRHSSPTRSPTSTVDVWSLRTFESPGINKDPIEGIDQDPNEGDAAESPGLDPIEAEPSYPRRLLAPDLVGEFEDFEAILDVDGFFRTWLADCEPRSEPEGRRHSWLQRKGQYLVLPAGPCERSDGKGSFVCVIFVQLEEDEEFCLVKRLLGKGGCNMKEVAESFDARLRLRGIGSGFLENGQEAQVPLEIQVSCASFWNYLSSVASVAILLEDLYFHYGRYARSKGLEGPMLKVKVKELRRSDHGLYAPSGHFCRPGPEPPVRPGSEADALQRSEGQAERRRQPRRSPAGATPLSRPWENPKRS</sequence>
<dbReference type="InterPro" id="IPR036612">
    <property type="entry name" value="KH_dom_type_1_sf"/>
</dbReference>
<dbReference type="InterPro" id="IPR055256">
    <property type="entry name" value="KH_1_KHDC4/BBP-like"/>
</dbReference>
<feature type="compositionally biased region" description="Acidic residues" evidence="1">
    <location>
        <begin position="41"/>
        <end position="52"/>
    </location>
</feature>
<feature type="compositionally biased region" description="Low complexity" evidence="1">
    <location>
        <begin position="12"/>
        <end position="24"/>
    </location>
</feature>
<dbReference type="InterPro" id="IPR031121">
    <property type="entry name" value="RIK/BLOM7"/>
</dbReference>
<dbReference type="Gene3D" id="3.30.1370.10">
    <property type="entry name" value="K Homology domain, type 1"/>
    <property type="match status" value="1"/>
</dbReference>
<dbReference type="PANTHER" id="PTHR15744">
    <property type="entry name" value="BLOM7"/>
    <property type="match status" value="1"/>
</dbReference>
<evidence type="ECO:0000256" key="1">
    <source>
        <dbReference type="SAM" id="MobiDB-lite"/>
    </source>
</evidence>
<evidence type="ECO:0000313" key="3">
    <source>
        <dbReference type="EMBL" id="CAJ1410325.1"/>
    </source>
</evidence>
<feature type="region of interest" description="Disordered" evidence="1">
    <location>
        <begin position="255"/>
        <end position="312"/>
    </location>
</feature>
<name>A0AA36JRA2_9DINO</name>
<proteinExistence type="predicted"/>
<organism evidence="3 4">
    <name type="scientific">Effrenium voratum</name>
    <dbReference type="NCBI Taxonomy" id="2562239"/>
    <lineage>
        <taxon>Eukaryota</taxon>
        <taxon>Sar</taxon>
        <taxon>Alveolata</taxon>
        <taxon>Dinophyceae</taxon>
        <taxon>Suessiales</taxon>
        <taxon>Symbiodiniaceae</taxon>
        <taxon>Effrenium</taxon>
    </lineage>
</organism>
<dbReference type="PANTHER" id="PTHR15744:SF0">
    <property type="entry name" value="KH HOMOLOGY DOMAIN-CONTAINING PROTEIN 4"/>
    <property type="match status" value="1"/>
</dbReference>
<dbReference type="GO" id="GO:0005634">
    <property type="term" value="C:nucleus"/>
    <property type="evidence" value="ECO:0007669"/>
    <property type="project" value="InterPro"/>
</dbReference>